<dbReference type="Gene3D" id="1.20.58.80">
    <property type="entry name" value="Phosphotransferase system, lactose/cellobiose-type IIA subunit"/>
    <property type="match status" value="1"/>
</dbReference>
<dbReference type="GO" id="GO:0016887">
    <property type="term" value="F:ATP hydrolysis activity"/>
    <property type="evidence" value="ECO:0007669"/>
    <property type="project" value="InterPro"/>
</dbReference>
<keyword evidence="4" id="KW-0067">ATP-binding</keyword>
<dbReference type="InterPro" id="IPR041569">
    <property type="entry name" value="AAA_lid_3"/>
</dbReference>
<evidence type="ECO:0000256" key="2">
    <source>
        <dbReference type="ARBA" id="ARBA00022490"/>
    </source>
</evidence>
<protein>
    <submittedName>
        <fullName evidence="6">AAA family ATPase</fullName>
    </submittedName>
</protein>
<dbReference type="GO" id="GO:0005524">
    <property type="term" value="F:ATP binding"/>
    <property type="evidence" value="ECO:0007669"/>
    <property type="project" value="UniProtKB-KW"/>
</dbReference>
<dbReference type="Pfam" id="PF09336">
    <property type="entry name" value="Vps4_C"/>
    <property type="match status" value="1"/>
</dbReference>
<accession>A0A7C2ZPR4</accession>
<evidence type="ECO:0000256" key="3">
    <source>
        <dbReference type="ARBA" id="ARBA00022741"/>
    </source>
</evidence>
<dbReference type="AlphaFoldDB" id="A0A7C2ZPR4"/>
<dbReference type="InterPro" id="IPR027417">
    <property type="entry name" value="P-loop_NTPase"/>
</dbReference>
<dbReference type="Pfam" id="PF00004">
    <property type="entry name" value="AAA"/>
    <property type="match status" value="1"/>
</dbReference>
<proteinExistence type="predicted"/>
<evidence type="ECO:0000313" key="6">
    <source>
        <dbReference type="EMBL" id="HEW52784.1"/>
    </source>
</evidence>
<evidence type="ECO:0000259" key="5">
    <source>
        <dbReference type="SMART" id="SM00382"/>
    </source>
</evidence>
<dbReference type="Gene3D" id="3.40.50.300">
    <property type="entry name" value="P-loop containing nucleotide triphosphate hydrolases"/>
    <property type="match status" value="1"/>
</dbReference>
<sequence>MSSREYLESLARKYLNEAIMNEKMGNRFDAAKSYKKAAEIFLMLSNNYRGTASSSIYRNLAESCMKKAMNMEKDSQIAIAINNDNGGHENGESVVKEFIVSKKPSIKLEDVIGLDEVKQALIETIIYPYKRPDLFPFGWHKGVLLYGPPGCGKTLLVAALVNELDGIFMYINAPNVMSKWLGESERKIATVFRYAREVGVSKPVVVFIDEADAILGVYDHEIGGEVRVRNQFLLELDGLAEKGEKFFVFVVAATNKPWKLDIGFLRRFQKRIYVPPPDFKARKYLFEYYTRPYRLSNDIDFDKLAEITEGYSASDIRDIALETYLRTLRELFKSGNIDGQPRPITMSDFLEVLRLRKPSISKELIKKYEEWAALHGG</sequence>
<dbReference type="PANTHER" id="PTHR23074">
    <property type="entry name" value="AAA DOMAIN-CONTAINING"/>
    <property type="match status" value="1"/>
</dbReference>
<feature type="domain" description="AAA+ ATPase" evidence="5">
    <location>
        <begin position="139"/>
        <end position="278"/>
    </location>
</feature>
<dbReference type="SUPFAM" id="SSF52540">
    <property type="entry name" value="P-loop containing nucleoside triphosphate hydrolases"/>
    <property type="match status" value="1"/>
</dbReference>
<dbReference type="InterPro" id="IPR036181">
    <property type="entry name" value="MIT_dom_sf"/>
</dbReference>
<keyword evidence="2" id="KW-0963">Cytoplasm</keyword>
<dbReference type="InterPro" id="IPR015415">
    <property type="entry name" value="Spast_Vps4_C"/>
</dbReference>
<organism evidence="6">
    <name type="scientific">Ignisphaera aggregans</name>
    <dbReference type="NCBI Taxonomy" id="334771"/>
    <lineage>
        <taxon>Archaea</taxon>
        <taxon>Thermoproteota</taxon>
        <taxon>Thermoprotei</taxon>
        <taxon>Desulfurococcales</taxon>
        <taxon>Desulfurococcaceae</taxon>
        <taxon>Ignisphaera</taxon>
    </lineage>
</organism>
<dbReference type="Pfam" id="PF17862">
    <property type="entry name" value="AAA_lid_3"/>
    <property type="match status" value="1"/>
</dbReference>
<dbReference type="Gene3D" id="1.10.8.60">
    <property type="match status" value="1"/>
</dbReference>
<dbReference type="SUPFAM" id="SSF116846">
    <property type="entry name" value="MIT domain"/>
    <property type="match status" value="1"/>
</dbReference>
<evidence type="ECO:0000256" key="1">
    <source>
        <dbReference type="ARBA" id="ARBA00004496"/>
    </source>
</evidence>
<dbReference type="SMART" id="SM00382">
    <property type="entry name" value="AAA"/>
    <property type="match status" value="1"/>
</dbReference>
<name>A0A7C2ZPR4_9CREN</name>
<gene>
    <name evidence="6" type="ORF">ENO77_01215</name>
</gene>
<dbReference type="FunFam" id="3.40.50.300:FF:001054">
    <property type="entry name" value="ATPase, AAA family, putative"/>
    <property type="match status" value="1"/>
</dbReference>
<dbReference type="InterPro" id="IPR003959">
    <property type="entry name" value="ATPase_AAA_core"/>
</dbReference>
<dbReference type="GO" id="GO:0005737">
    <property type="term" value="C:cytoplasm"/>
    <property type="evidence" value="ECO:0007669"/>
    <property type="project" value="UniProtKB-SubCell"/>
</dbReference>
<dbReference type="InterPro" id="IPR003593">
    <property type="entry name" value="AAA+_ATPase"/>
</dbReference>
<comment type="caution">
    <text evidence="6">The sequence shown here is derived from an EMBL/GenBank/DDBJ whole genome shotgun (WGS) entry which is preliminary data.</text>
</comment>
<dbReference type="EMBL" id="DSGT01000003">
    <property type="protein sequence ID" value="HEW52784.1"/>
    <property type="molecule type" value="Genomic_DNA"/>
</dbReference>
<dbReference type="PANTHER" id="PTHR23074:SF83">
    <property type="entry name" value="VACUOLAR PROTEIN SORTING-ASSOCIATED PROTEIN 4A"/>
    <property type="match status" value="1"/>
</dbReference>
<reference evidence="6" key="1">
    <citation type="journal article" date="2020" name="mSystems">
        <title>Genome- and Community-Level Interaction Insights into Carbon Utilization and Element Cycling Functions of Hydrothermarchaeota in Hydrothermal Sediment.</title>
        <authorList>
            <person name="Zhou Z."/>
            <person name="Liu Y."/>
            <person name="Xu W."/>
            <person name="Pan J."/>
            <person name="Luo Z.H."/>
            <person name="Li M."/>
        </authorList>
    </citation>
    <scope>NUCLEOTIDE SEQUENCE [LARGE SCALE GENOMIC DNA]</scope>
    <source>
        <strain evidence="6">SpSt-16</strain>
    </source>
</reference>
<dbReference type="InterPro" id="IPR050304">
    <property type="entry name" value="MT-severing_AAA_ATPase"/>
</dbReference>
<evidence type="ECO:0000256" key="4">
    <source>
        <dbReference type="ARBA" id="ARBA00022840"/>
    </source>
</evidence>
<keyword evidence="3" id="KW-0547">Nucleotide-binding</keyword>
<comment type="subcellular location">
    <subcellularLocation>
        <location evidence="1">Cytoplasm</location>
    </subcellularLocation>
</comment>